<protein>
    <submittedName>
        <fullName evidence="7">Beta-glucosidase</fullName>
    </submittedName>
</protein>
<feature type="compositionally biased region" description="Acidic residues" evidence="3">
    <location>
        <begin position="745"/>
        <end position="755"/>
    </location>
</feature>
<dbReference type="EMBL" id="FMYH01000001">
    <property type="protein sequence ID" value="SDB87631.1"/>
    <property type="molecule type" value="Genomic_DNA"/>
</dbReference>
<dbReference type="InterPro" id="IPR026891">
    <property type="entry name" value="Fn3-like"/>
</dbReference>
<evidence type="ECO:0000256" key="2">
    <source>
        <dbReference type="ARBA" id="ARBA00022801"/>
    </source>
</evidence>
<dbReference type="AlphaFoldDB" id="A0A1G6H0A7"/>
<organism evidence="7 8">
    <name type="scientific">Sanguibacter gelidistatuariae</name>
    <dbReference type="NCBI Taxonomy" id="1814289"/>
    <lineage>
        <taxon>Bacteria</taxon>
        <taxon>Bacillati</taxon>
        <taxon>Actinomycetota</taxon>
        <taxon>Actinomycetes</taxon>
        <taxon>Micrococcales</taxon>
        <taxon>Sanguibacteraceae</taxon>
        <taxon>Sanguibacter</taxon>
    </lineage>
</organism>
<accession>A0A1G6H0A7</accession>
<feature type="compositionally biased region" description="Low complexity" evidence="3">
    <location>
        <begin position="756"/>
        <end position="770"/>
    </location>
</feature>
<dbReference type="InterPro" id="IPR002772">
    <property type="entry name" value="Glyco_hydro_3_C"/>
</dbReference>
<feature type="signal peptide" evidence="5">
    <location>
        <begin position="1"/>
        <end position="35"/>
    </location>
</feature>
<comment type="similarity">
    <text evidence="1">Belongs to the glycosyl hydrolase 3 family.</text>
</comment>
<keyword evidence="2" id="KW-0378">Hydrolase</keyword>
<dbReference type="Pfam" id="PF01915">
    <property type="entry name" value="Glyco_hydro_3_C"/>
    <property type="match status" value="1"/>
</dbReference>
<keyword evidence="8" id="KW-1185">Reference proteome</keyword>
<dbReference type="Pfam" id="PF00933">
    <property type="entry name" value="Glyco_hydro_3"/>
    <property type="match status" value="1"/>
</dbReference>
<dbReference type="Gene3D" id="3.20.20.300">
    <property type="entry name" value="Glycoside hydrolase, family 3, N-terminal domain"/>
    <property type="match status" value="2"/>
</dbReference>
<dbReference type="InterPro" id="IPR001764">
    <property type="entry name" value="Glyco_hydro_3_N"/>
</dbReference>
<evidence type="ECO:0000256" key="3">
    <source>
        <dbReference type="SAM" id="MobiDB-lite"/>
    </source>
</evidence>
<feature type="transmembrane region" description="Helical" evidence="4">
    <location>
        <begin position="901"/>
        <end position="921"/>
    </location>
</feature>
<dbReference type="PROSITE" id="PS51318">
    <property type="entry name" value="TAT"/>
    <property type="match status" value="1"/>
</dbReference>
<dbReference type="SMART" id="SM01217">
    <property type="entry name" value="Fn3_like"/>
    <property type="match status" value="1"/>
</dbReference>
<evidence type="ECO:0000256" key="1">
    <source>
        <dbReference type="ARBA" id="ARBA00005336"/>
    </source>
</evidence>
<dbReference type="Gene3D" id="3.40.50.1700">
    <property type="entry name" value="Glycoside hydrolase family 3 C-terminal domain"/>
    <property type="match status" value="2"/>
</dbReference>
<dbReference type="PANTHER" id="PTHR42715:SF10">
    <property type="entry name" value="BETA-GLUCOSIDASE"/>
    <property type="match status" value="1"/>
</dbReference>
<evidence type="ECO:0000259" key="6">
    <source>
        <dbReference type="SMART" id="SM01217"/>
    </source>
</evidence>
<feature type="region of interest" description="Disordered" evidence="3">
    <location>
        <begin position="741"/>
        <end position="796"/>
    </location>
</feature>
<dbReference type="STRING" id="1814289.SAMN05216410_0616"/>
<evidence type="ECO:0000313" key="7">
    <source>
        <dbReference type="EMBL" id="SDB87631.1"/>
    </source>
</evidence>
<dbReference type="RefSeq" id="WP_175558978.1">
    <property type="nucleotide sequence ID" value="NZ_FMYH01000001.1"/>
</dbReference>
<dbReference type="InterPro" id="IPR050288">
    <property type="entry name" value="Cellulose_deg_GH3"/>
</dbReference>
<feature type="domain" description="Fibronectin type III-like" evidence="6">
    <location>
        <begin position="654"/>
        <end position="727"/>
    </location>
</feature>
<dbReference type="InterPro" id="IPR017853">
    <property type="entry name" value="GH"/>
</dbReference>
<feature type="chain" id="PRO_5011700803" evidence="5">
    <location>
        <begin position="36"/>
        <end position="930"/>
    </location>
</feature>
<dbReference type="SUPFAM" id="SSF51445">
    <property type="entry name" value="(Trans)glycosidases"/>
    <property type="match status" value="1"/>
</dbReference>
<dbReference type="Pfam" id="PF14310">
    <property type="entry name" value="Fn3-like"/>
    <property type="match status" value="1"/>
</dbReference>
<dbReference type="SUPFAM" id="SSF52279">
    <property type="entry name" value="Beta-D-glucan exohydrolase, C-terminal domain"/>
    <property type="match status" value="1"/>
</dbReference>
<dbReference type="GO" id="GO:0008422">
    <property type="term" value="F:beta-glucosidase activity"/>
    <property type="evidence" value="ECO:0007669"/>
    <property type="project" value="TreeGrafter"/>
</dbReference>
<keyword evidence="4" id="KW-1133">Transmembrane helix</keyword>
<keyword evidence="4" id="KW-0472">Membrane</keyword>
<evidence type="ECO:0000256" key="5">
    <source>
        <dbReference type="SAM" id="SignalP"/>
    </source>
</evidence>
<evidence type="ECO:0000256" key="4">
    <source>
        <dbReference type="SAM" id="Phobius"/>
    </source>
</evidence>
<dbReference type="InterPro" id="IPR036962">
    <property type="entry name" value="Glyco_hydro_3_N_sf"/>
</dbReference>
<keyword evidence="5" id="KW-0732">Signal</keyword>
<proteinExistence type="inferred from homology"/>
<dbReference type="Gene3D" id="2.60.40.10">
    <property type="entry name" value="Immunoglobulins"/>
    <property type="match status" value="1"/>
</dbReference>
<sequence>MTHPPRRRQKMQATLVVGLAALLTAGFTVSTTATAADQPWMNTSLSAEERSDLLIEAMTLEQKMQQIAMKPVANTTIPGCDFSAQGRHVEGIPELSIPTLRMTNGPFGNGDCLVAPESTGLTSALTVASSFDPAVSQAWGDIIGEETRASAHNVLLTPGINLSRVAQAGRNFEYFGEDPYLAGVMAVAQVNAVQDWGVQSVAKHFAANEQETARNTMDTIVDDQTMHELYMIPFEMTIQEANLASVMCSYPHLNGVYACENGQLLNDWLRDDLGFKGYVMSDRGATHTTAAAIKGGLDLEFASPKWFTPTLIEAALTEGSIEVADIDRQLDRRFTVMFDLGQFDDPINSLTTLTSADIERNGTAVREIGEQGSVLLKNENGTLPIDAAALSSVALIGAKTFAGEAKFNSQGPSNAIVVTSPYTVTPEEGLNNALAAAGSLAQVTYNDATDIAAAAALAAGSDVAVVMVGDISREGVDRTSLSLPVTDGVDQDALVAAVVAANPNTVVVLKNGGPVLLPWLEDVPAVLEAWYPAQEDGNIVANLLVGLENPSGKLPITFPTQEREAAFATVEQFPGVDPDGAGPLPITATYSEKLEMGYRWYDANDVQPTFAFGFGLSYTDFELSGLAVTPSTDGTAPIDVTFSVQNTGQVSGAEVGQVYLGLPAEANQPPKRLVGFDKVSLNPGEKKTITVTVDPTASNHPLSVWDTAADDWTTLDGEYTVYVGNSSDNITMQKTLTVDTSVTEPTEEPTQEPTEEPTSVPTTEPTSQPTNPVDPTTEPTDPAGKSLLTGDQLTDANRGEVSVPAVAAQGETITVTVGAVHAGREVSVWLYSDPVLLGTRTVSAAGTVSVTIPASTAPGDHRLVVYTPALDLIGWDDVRVTAPTGTTNPGNGNLAVTGAEWTAAASIAALMILAGGSLVLIRRRRASGES</sequence>
<dbReference type="Proteomes" id="UP000199039">
    <property type="component" value="Unassembled WGS sequence"/>
</dbReference>
<dbReference type="GO" id="GO:0009251">
    <property type="term" value="P:glucan catabolic process"/>
    <property type="evidence" value="ECO:0007669"/>
    <property type="project" value="TreeGrafter"/>
</dbReference>
<dbReference type="InterPro" id="IPR036881">
    <property type="entry name" value="Glyco_hydro_3_C_sf"/>
</dbReference>
<evidence type="ECO:0000313" key="8">
    <source>
        <dbReference type="Proteomes" id="UP000199039"/>
    </source>
</evidence>
<name>A0A1G6H0A7_9MICO</name>
<gene>
    <name evidence="7" type="ORF">SAMN05216410_0616</name>
</gene>
<dbReference type="PANTHER" id="PTHR42715">
    <property type="entry name" value="BETA-GLUCOSIDASE"/>
    <property type="match status" value="1"/>
</dbReference>
<reference evidence="7 8" key="1">
    <citation type="submission" date="2016-09" db="EMBL/GenBank/DDBJ databases">
        <authorList>
            <person name="Capua I."/>
            <person name="De Benedictis P."/>
            <person name="Joannis T."/>
            <person name="Lombin L.H."/>
            <person name="Cattoli G."/>
        </authorList>
    </citation>
    <scope>NUCLEOTIDE SEQUENCE [LARGE SCALE GENOMIC DNA]</scope>
    <source>
        <strain evidence="7 8">ISLP-3</strain>
    </source>
</reference>
<dbReference type="InterPro" id="IPR006311">
    <property type="entry name" value="TAT_signal"/>
</dbReference>
<dbReference type="PRINTS" id="PR00133">
    <property type="entry name" value="GLHYDRLASE3"/>
</dbReference>
<keyword evidence="4" id="KW-0812">Transmembrane</keyword>
<dbReference type="InterPro" id="IPR013783">
    <property type="entry name" value="Ig-like_fold"/>
</dbReference>